<dbReference type="Proteomes" id="UP000552709">
    <property type="component" value="Unassembled WGS sequence"/>
</dbReference>
<protein>
    <submittedName>
        <fullName evidence="1">Uncharacterized protein</fullName>
    </submittedName>
</protein>
<keyword evidence="2" id="KW-1185">Reference proteome</keyword>
<dbReference type="EMBL" id="JACHFL010000023">
    <property type="protein sequence ID" value="MBB5365882.1"/>
    <property type="molecule type" value="Genomic_DNA"/>
</dbReference>
<evidence type="ECO:0000313" key="2">
    <source>
        <dbReference type="Proteomes" id="UP000552709"/>
    </source>
</evidence>
<reference evidence="1 2" key="1">
    <citation type="submission" date="2020-08" db="EMBL/GenBank/DDBJ databases">
        <title>Genomic Encyclopedia of Type Strains, Phase IV (KMG-IV): sequencing the most valuable type-strain genomes for metagenomic binning, comparative biology and taxonomic classification.</title>
        <authorList>
            <person name="Goeker M."/>
        </authorList>
    </citation>
    <scope>NUCLEOTIDE SEQUENCE [LARGE SCALE GENOMIC DNA]</scope>
    <source>
        <strain evidence="1 2">DSM 27939</strain>
    </source>
</reference>
<gene>
    <name evidence="1" type="ORF">HNQ08_005008</name>
</gene>
<accession>A0A7W8NJ89</accession>
<sequence>MQTRALGKDDDGATALCHENFVITPEKKIFDAFASSLFRIRGEFVAGKQMGSVISAGNKGANRA</sequence>
<organism evidence="1 2">
    <name type="scientific">Deinococcus humi</name>
    <dbReference type="NCBI Taxonomy" id="662880"/>
    <lineage>
        <taxon>Bacteria</taxon>
        <taxon>Thermotogati</taxon>
        <taxon>Deinococcota</taxon>
        <taxon>Deinococci</taxon>
        <taxon>Deinococcales</taxon>
        <taxon>Deinococcaceae</taxon>
        <taxon>Deinococcus</taxon>
    </lineage>
</organism>
<comment type="caution">
    <text evidence="1">The sequence shown here is derived from an EMBL/GenBank/DDBJ whole genome shotgun (WGS) entry which is preliminary data.</text>
</comment>
<dbReference type="AlphaFoldDB" id="A0A7W8NJ89"/>
<evidence type="ECO:0000313" key="1">
    <source>
        <dbReference type="EMBL" id="MBB5365882.1"/>
    </source>
</evidence>
<name>A0A7W8NJ89_9DEIO</name>
<proteinExistence type="predicted"/>